<evidence type="ECO:0000313" key="3">
    <source>
        <dbReference type="EMBL" id="VUG16480.1"/>
    </source>
</evidence>
<keyword evidence="4" id="KW-1185">Reference proteome</keyword>
<dbReference type="InterPro" id="IPR052186">
    <property type="entry name" value="Hydantoin_racemase-like"/>
</dbReference>
<protein>
    <submittedName>
        <fullName evidence="3">DEBR0S1_17788g1_1</fullName>
    </submittedName>
</protein>
<dbReference type="EMBL" id="JABCYN010000036">
    <property type="protein sequence ID" value="KAF6008433.1"/>
    <property type="molecule type" value="Genomic_DNA"/>
</dbReference>
<dbReference type="PANTHER" id="PTHR28047">
    <property type="entry name" value="PROTEIN DCG1"/>
    <property type="match status" value="1"/>
</dbReference>
<organism evidence="3 4">
    <name type="scientific">Dekkera bruxellensis</name>
    <name type="common">Brettanomyces custersii</name>
    <dbReference type="NCBI Taxonomy" id="5007"/>
    <lineage>
        <taxon>Eukaryota</taxon>
        <taxon>Fungi</taxon>
        <taxon>Dikarya</taxon>
        <taxon>Ascomycota</taxon>
        <taxon>Saccharomycotina</taxon>
        <taxon>Pichiomycetes</taxon>
        <taxon>Pichiales</taxon>
        <taxon>Pichiaceae</taxon>
        <taxon>Brettanomyces</taxon>
    </lineage>
</organism>
<dbReference type="GO" id="GO:0047661">
    <property type="term" value="F:amino-acid racemase activity"/>
    <property type="evidence" value="ECO:0007669"/>
    <property type="project" value="InterPro"/>
</dbReference>
<name>A0A7D9GXS1_DEKBR</name>
<evidence type="ECO:0000313" key="2">
    <source>
        <dbReference type="EMBL" id="KAF6008433.1"/>
    </source>
</evidence>
<dbReference type="EMBL" id="CABFWN010000001">
    <property type="protein sequence ID" value="VUG16480.1"/>
    <property type="molecule type" value="Genomic_DNA"/>
</dbReference>
<proteinExistence type="inferred from homology"/>
<comment type="similarity">
    <text evidence="1">Belongs to the HyuE racemase family.</text>
</comment>
<reference evidence="2 5" key="2">
    <citation type="journal article" date="2020" name="Appl. Microbiol. Biotechnol.">
        <title>Targeted gene deletion in Brettanomyces bruxellensis with an expression-free CRISPR-Cas9 system.</title>
        <authorList>
            <person name="Varela C."/>
            <person name="Bartel C."/>
            <person name="Onetto C."/>
            <person name="Borneman A."/>
        </authorList>
    </citation>
    <scope>NUCLEOTIDE SEQUENCE [LARGE SCALE GENOMIC DNA]</scope>
    <source>
        <strain evidence="2 5">AWRI1613</strain>
    </source>
</reference>
<sequence length="248" mass="27349">MKNILILNPNSSKDVTLAMSKLVPHPPSGIRLVFMTAPKDAPSTINNAEDAIKSADACMKLFESDPERYLCFDGYLIGCFSNHPLIYRLRSKFSSKKHQPVVLGILQTSVLYAVSQVGGPNVDRQKIVILTSGNSWKPILDKAVHDTLCGPDSSGKDSDYSKRLPTFFMPTEETGMGVLELARPEGYKKLVRQINGLKNKGAKFIILGCAGFSGMDHKFRRDVPGVVFIDTVKCGIETLCSYVRFNES</sequence>
<reference evidence="3 4" key="1">
    <citation type="submission" date="2019-07" db="EMBL/GenBank/DDBJ databases">
        <authorList>
            <person name="Friedrich A."/>
            <person name="Schacherer J."/>
        </authorList>
    </citation>
    <scope>NUCLEOTIDE SEQUENCE [LARGE SCALE GENOMIC DNA]</scope>
</reference>
<dbReference type="Pfam" id="PF01177">
    <property type="entry name" value="Asp_Glu_race"/>
    <property type="match status" value="1"/>
</dbReference>
<dbReference type="OMA" id="ITSNKEW"/>
<dbReference type="InterPro" id="IPR053714">
    <property type="entry name" value="Iso_Racemase_Enz_sf"/>
</dbReference>
<dbReference type="PANTHER" id="PTHR28047:SF5">
    <property type="entry name" value="PROTEIN DCG1"/>
    <property type="match status" value="1"/>
</dbReference>
<dbReference type="AlphaFoldDB" id="A0A7D9GXS1"/>
<dbReference type="Proteomes" id="UP000568158">
    <property type="component" value="Unassembled WGS sequence"/>
</dbReference>
<evidence type="ECO:0000313" key="5">
    <source>
        <dbReference type="Proteomes" id="UP000568158"/>
    </source>
</evidence>
<dbReference type="InterPro" id="IPR015942">
    <property type="entry name" value="Asp/Glu/hydantoin_racemase"/>
</dbReference>
<evidence type="ECO:0000256" key="1">
    <source>
        <dbReference type="ARBA" id="ARBA00038414"/>
    </source>
</evidence>
<dbReference type="Gene3D" id="3.40.50.12500">
    <property type="match status" value="1"/>
</dbReference>
<gene>
    <name evidence="3" type="primary">DCG1</name>
    <name evidence="3" type="ORF">DEBR0S1_17788G</name>
    <name evidence="2" type="ORF">HII12_004182</name>
</gene>
<evidence type="ECO:0000313" key="4">
    <source>
        <dbReference type="Proteomes" id="UP000478008"/>
    </source>
</evidence>
<dbReference type="Proteomes" id="UP000478008">
    <property type="component" value="Unassembled WGS sequence"/>
</dbReference>
<accession>A0A7D9GXS1</accession>